<organism evidence="1 2">
    <name type="scientific">Saccharothrix xinjiangensis</name>
    <dbReference type="NCBI Taxonomy" id="204798"/>
    <lineage>
        <taxon>Bacteria</taxon>
        <taxon>Bacillati</taxon>
        <taxon>Actinomycetota</taxon>
        <taxon>Actinomycetes</taxon>
        <taxon>Pseudonocardiales</taxon>
        <taxon>Pseudonocardiaceae</taxon>
        <taxon>Saccharothrix</taxon>
    </lineage>
</organism>
<proteinExistence type="predicted"/>
<evidence type="ECO:0000313" key="2">
    <source>
        <dbReference type="Proteomes" id="UP001595833"/>
    </source>
</evidence>
<reference evidence="2" key="1">
    <citation type="journal article" date="2019" name="Int. J. Syst. Evol. Microbiol.">
        <title>The Global Catalogue of Microorganisms (GCM) 10K type strain sequencing project: providing services to taxonomists for standard genome sequencing and annotation.</title>
        <authorList>
            <consortium name="The Broad Institute Genomics Platform"/>
            <consortium name="The Broad Institute Genome Sequencing Center for Infectious Disease"/>
            <person name="Wu L."/>
            <person name="Ma J."/>
        </authorList>
    </citation>
    <scope>NUCLEOTIDE SEQUENCE [LARGE SCALE GENOMIC DNA]</scope>
    <source>
        <strain evidence="2">KCTC 12848</strain>
    </source>
</reference>
<gene>
    <name evidence="1" type="ORF">ACFPFM_07735</name>
</gene>
<name>A0ABV9XTF8_9PSEU</name>
<comment type="caution">
    <text evidence="1">The sequence shown here is derived from an EMBL/GenBank/DDBJ whole genome shotgun (WGS) entry which is preliminary data.</text>
</comment>
<sequence>METTTLDMNEFVINGIAVSAYNIAPTFGWEGAREVIDGWAGDGFSLDGPCHVEECDCGPDAYRRYENLTATPEQVDAAIARAQEWAA</sequence>
<accession>A0ABV9XTF8</accession>
<protein>
    <submittedName>
        <fullName evidence="1">Uncharacterized protein</fullName>
    </submittedName>
</protein>
<dbReference type="RefSeq" id="WP_344036511.1">
    <property type="nucleotide sequence ID" value="NZ_BAAAKE010000005.1"/>
</dbReference>
<dbReference type="Proteomes" id="UP001595833">
    <property type="component" value="Unassembled WGS sequence"/>
</dbReference>
<keyword evidence="2" id="KW-1185">Reference proteome</keyword>
<dbReference type="EMBL" id="JBHSJB010000007">
    <property type="protein sequence ID" value="MFC5053648.1"/>
    <property type="molecule type" value="Genomic_DNA"/>
</dbReference>
<evidence type="ECO:0000313" key="1">
    <source>
        <dbReference type="EMBL" id="MFC5053648.1"/>
    </source>
</evidence>